<feature type="signal peptide" evidence="2">
    <location>
        <begin position="1"/>
        <end position="16"/>
    </location>
</feature>
<dbReference type="OrthoDB" id="6924888at2759"/>
<evidence type="ECO:0000256" key="2">
    <source>
        <dbReference type="SAM" id="SignalP"/>
    </source>
</evidence>
<gene>
    <name evidence="4" type="primary">LOC114249463</name>
</gene>
<accession>A0A6J2K987</accession>
<feature type="chain" id="PRO_5026811422" evidence="2">
    <location>
        <begin position="17"/>
        <end position="802"/>
    </location>
</feature>
<dbReference type="AlphaFoldDB" id="A0A6J2K987"/>
<evidence type="ECO:0000313" key="3">
    <source>
        <dbReference type="Proteomes" id="UP000504629"/>
    </source>
</evidence>
<keyword evidence="3" id="KW-1185">Reference proteome</keyword>
<evidence type="ECO:0000313" key="4">
    <source>
        <dbReference type="RefSeq" id="XP_028038856.1"/>
    </source>
</evidence>
<sequence>MFVWVSLLVGVIGASASQFHYEATPTRRVQEVCRICYEDDCFPIDRTPCEYFTQVDDVLEKYDAGDFGSGSEVDVALADVMESASTFDTDCIPLVSKYTDCTKENICTGCKSCTCDGRGQWNCSTRSRCKPDLKVNMDQQVLLSVIDAMTNSVNVQRSKRSTDQSRDELNNTKSVYQEITEWLYGLSTDAEKNSSTVNAKGLGDQNDLNDSLIFETTASPGSLTTTKFTDDYLAFDYVLNSVAVDLANNNRRKFLESHQEKDFNYMDFDDTTNVSEIVNKIEDNEVTTVTNKVIVDLLDFAKENQDFNVSRGFTNQINVLDPIESDTYNPGLEKLNIIKRNPNENISLLTNNNDNKMYTVDELQNNVLKPLINIINEKSKELQDLITVKDSIQKFTKIDSNSDVNITSTNSTVSIYKLEIMDDLSTESYPRRSDKNKLEYLLEKLKRDVYEVVRDFILIKKINTKELPKELKFLYTAMKRFISMEKSIKLNLKLTRKFINNSDLYLNFVKNVTNIFEMIIRNQSGLITLNNLSSGTFKLLSRLVNDYYVDDLAKLGITVDTPHYNLTNELQTVGFKWNRLAEDLQNSSIYDRNYALKLLHLAVMNDIGKMSDALALITFAGSRRMVPIDDRIGNDLIDNITQGLISINEKIKTVLKLHMKKPKNRIIENNNKNNKSIKNIKKQSLMMKLKNILRTSKADIKKLLKKKVPKADIVKEIAKKRLHEMTRRRMEELEDTMRKWQSNLNIIPRDKRSAKKLKVKKRIKSIIPRYLRGKVDPAIAKKSGNVKVKEEKIILNKQKSTR</sequence>
<dbReference type="Proteomes" id="UP000504629">
    <property type="component" value="Unplaced"/>
</dbReference>
<name>A0A6J2K987_BOMMA</name>
<evidence type="ECO:0000256" key="1">
    <source>
        <dbReference type="SAM" id="Coils"/>
    </source>
</evidence>
<feature type="coiled-coil region" evidence="1">
    <location>
        <begin position="686"/>
        <end position="743"/>
    </location>
</feature>
<dbReference type="RefSeq" id="XP_028038856.1">
    <property type="nucleotide sequence ID" value="XM_028183055.1"/>
</dbReference>
<dbReference type="GeneID" id="114249463"/>
<protein>
    <submittedName>
        <fullName evidence="4">Uncharacterized protein LOC114249463</fullName>
    </submittedName>
</protein>
<organism evidence="3 4">
    <name type="scientific">Bombyx mandarina</name>
    <name type="common">Wild silk moth</name>
    <name type="synonym">Wild silkworm</name>
    <dbReference type="NCBI Taxonomy" id="7092"/>
    <lineage>
        <taxon>Eukaryota</taxon>
        <taxon>Metazoa</taxon>
        <taxon>Ecdysozoa</taxon>
        <taxon>Arthropoda</taxon>
        <taxon>Hexapoda</taxon>
        <taxon>Insecta</taxon>
        <taxon>Pterygota</taxon>
        <taxon>Neoptera</taxon>
        <taxon>Endopterygota</taxon>
        <taxon>Lepidoptera</taxon>
        <taxon>Glossata</taxon>
        <taxon>Ditrysia</taxon>
        <taxon>Bombycoidea</taxon>
        <taxon>Bombycidae</taxon>
        <taxon>Bombycinae</taxon>
        <taxon>Bombyx</taxon>
    </lineage>
</organism>
<dbReference type="KEGG" id="bman:114249463"/>
<keyword evidence="2" id="KW-0732">Signal</keyword>
<reference evidence="4" key="1">
    <citation type="submission" date="2025-08" db="UniProtKB">
        <authorList>
            <consortium name="RefSeq"/>
        </authorList>
    </citation>
    <scope>IDENTIFICATION</scope>
    <source>
        <tissue evidence="4">Silk gland</tissue>
    </source>
</reference>
<proteinExistence type="predicted"/>
<keyword evidence="1" id="KW-0175">Coiled coil</keyword>